<dbReference type="GO" id="GO:0046512">
    <property type="term" value="P:sphingosine biosynthetic process"/>
    <property type="evidence" value="ECO:0007669"/>
    <property type="project" value="TreeGrafter"/>
</dbReference>
<accession>A0A7S2L2K7</accession>
<keyword evidence="4" id="KW-0479">Metal-binding</keyword>
<dbReference type="PANTHER" id="PTHR12670">
    <property type="entry name" value="CERAMIDASE"/>
    <property type="match status" value="1"/>
</dbReference>
<organism evidence="8">
    <name type="scientific">Leptocylindrus danicus</name>
    <dbReference type="NCBI Taxonomy" id="163516"/>
    <lineage>
        <taxon>Eukaryota</taxon>
        <taxon>Sar</taxon>
        <taxon>Stramenopiles</taxon>
        <taxon>Ochrophyta</taxon>
        <taxon>Bacillariophyta</taxon>
        <taxon>Coscinodiscophyceae</taxon>
        <taxon>Chaetocerotophycidae</taxon>
        <taxon>Leptocylindrales</taxon>
        <taxon>Leptocylindraceae</taxon>
        <taxon>Leptocylindrus</taxon>
    </lineage>
</organism>
<protein>
    <recommendedName>
        <fullName evidence="5">Neutral ceramidase</fullName>
        <ecNumber evidence="5">3.5.1.23</ecNumber>
    </recommendedName>
</protein>
<dbReference type="AlphaFoldDB" id="A0A7S2L2K7"/>
<dbReference type="GO" id="GO:0046514">
    <property type="term" value="P:ceramide catabolic process"/>
    <property type="evidence" value="ECO:0007669"/>
    <property type="project" value="InterPro"/>
</dbReference>
<feature type="binding site" evidence="4">
    <location>
        <position position="381"/>
    </location>
    <ligand>
        <name>Zn(2+)</name>
        <dbReference type="ChEBI" id="CHEBI:29105"/>
    </ligand>
</feature>
<comment type="catalytic activity">
    <reaction evidence="5">
        <text>an N-acylsphing-4-enine + H2O = sphing-4-enine + a fatty acid</text>
        <dbReference type="Rhea" id="RHEA:20856"/>
        <dbReference type="ChEBI" id="CHEBI:15377"/>
        <dbReference type="ChEBI" id="CHEBI:28868"/>
        <dbReference type="ChEBI" id="CHEBI:52639"/>
        <dbReference type="ChEBI" id="CHEBI:57756"/>
        <dbReference type="EC" id="3.5.1.23"/>
    </reaction>
</comment>
<feature type="active site" description="Nucleophile" evidence="3">
    <location>
        <position position="197"/>
    </location>
</feature>
<keyword evidence="5" id="KW-0443">Lipid metabolism</keyword>
<dbReference type="GO" id="GO:0042759">
    <property type="term" value="P:long-chain fatty acid biosynthetic process"/>
    <property type="evidence" value="ECO:0007669"/>
    <property type="project" value="TreeGrafter"/>
</dbReference>
<gene>
    <name evidence="8" type="ORF">LDAN0321_LOCUS14376</name>
</gene>
<evidence type="ECO:0000256" key="1">
    <source>
        <dbReference type="ARBA" id="ARBA00009835"/>
    </source>
</evidence>
<comment type="cofactor">
    <cofactor evidence="4">
        <name>Zn(2+)</name>
        <dbReference type="ChEBI" id="CHEBI:29105"/>
    </cofactor>
    <text evidence="4">Binds 1 zinc ion per subunit.</text>
</comment>
<sequence>MGSDIITARVIDRLQELIPEEICTIENTSISGTHTHSGPAGFLQYILYQFTSLGWVEETASAFVEGIAQSIYRAYSNLQPASVYSNSGLLYGSNINRSPTSYLENPQEERDRYADQGDTDKEMLLLKLVADDGKELGMLNWFAVHGTSMNNTNVLISGDNKGYASYLAERYFNGPDVLAGKGDFVAAFASTNLGDVSPNTDGAKCTDTGLPCEPYTSTCHGNNMVCIASGPGKDMFESTEIIGKKQFDFALDLYKDATEKINGSISYRHSFIDMSNQEVTLGNGDTATTCDAALGYSFAAGTTDGPGSSTFQQGTTSGNPFWDWVKDFISEPTEEQIECQAPKPILLNTGDLTHPYLWDPVTVPISVFQIGKLFILNTPCEFTTMAGRRLREAVRNVLVDAGITDAMVTIAGLTNSYVHYVTTFEEYQAQRYEAASTLYGPHTLQAYIQNFERITRDLLRGESSVTNAAPSDLSDKQVSFLPPVILDRTELFQKFGGVRKQPKGQYSPGEEVKVSFNSANPRNNQRIEDTYLTIDRLGPDGKTWTTVFVDGDWNTKYVWELASESGVSYAHITWSIPEDQESGQYRVCHYGTRKLPFEEGEALLSYVVRLFSWNGASYAAASLFQLSSLFSFSSPDVATSSEYKEFMGCSKTFNIKNVDSASTSTSDWWAVSSFKASLWK</sequence>
<dbReference type="InterPro" id="IPR038445">
    <property type="entry name" value="NCDase_C_sf"/>
</dbReference>
<feature type="binding site" evidence="4">
    <location>
        <position position="420"/>
    </location>
    <ligand>
        <name>Zn(2+)</name>
        <dbReference type="ChEBI" id="CHEBI:29105"/>
    </ligand>
</feature>
<keyword evidence="2 5" id="KW-0378">Hydrolase</keyword>
<evidence type="ECO:0000259" key="6">
    <source>
        <dbReference type="Pfam" id="PF04734"/>
    </source>
</evidence>
<dbReference type="Gene3D" id="2.60.40.2300">
    <property type="entry name" value="Neutral/alkaline non-lysosomal ceramidase, C-terminal domain"/>
    <property type="match status" value="1"/>
</dbReference>
<dbReference type="GO" id="GO:0017040">
    <property type="term" value="F:N-acylsphingosine amidohydrolase activity"/>
    <property type="evidence" value="ECO:0007669"/>
    <property type="project" value="UniProtKB-UniRule"/>
</dbReference>
<dbReference type="Pfam" id="PF17048">
    <property type="entry name" value="Ceramidse_alk_C"/>
    <property type="match status" value="1"/>
</dbReference>
<keyword evidence="4" id="KW-0862">Zinc</keyword>
<comment type="similarity">
    <text evidence="1 5">Belongs to the neutral ceramidase family.</text>
</comment>
<keyword evidence="5" id="KW-0746">Sphingolipid metabolism</keyword>
<evidence type="ECO:0000256" key="2">
    <source>
        <dbReference type="ARBA" id="ARBA00022801"/>
    </source>
</evidence>
<name>A0A7S2L2K7_9STRA</name>
<evidence type="ECO:0000313" key="8">
    <source>
        <dbReference type="EMBL" id="CAD9594012.1"/>
    </source>
</evidence>
<dbReference type="EMBL" id="HBGY01022760">
    <property type="protein sequence ID" value="CAD9594012.1"/>
    <property type="molecule type" value="Transcribed_RNA"/>
</dbReference>
<dbReference type="GO" id="GO:0046872">
    <property type="term" value="F:metal ion binding"/>
    <property type="evidence" value="ECO:0007669"/>
    <property type="project" value="UniProtKB-KW"/>
</dbReference>
<feature type="domain" description="Neutral/alkaline non-lysosomal ceramidase C-terminal" evidence="7">
    <location>
        <begin position="453"/>
        <end position="595"/>
    </location>
</feature>
<dbReference type="InterPro" id="IPR031329">
    <property type="entry name" value="NEUT/ALK_ceramidase_N"/>
</dbReference>
<evidence type="ECO:0000259" key="7">
    <source>
        <dbReference type="Pfam" id="PF17048"/>
    </source>
</evidence>
<feature type="domain" description="Neutral/alkaline non-lysosomal ceramidase N-terminal" evidence="6">
    <location>
        <begin position="1"/>
        <end position="449"/>
    </location>
</feature>
<proteinExistence type="inferred from homology"/>
<dbReference type="InterPro" id="IPR006823">
    <property type="entry name" value="Ceramidase_alk"/>
</dbReference>
<evidence type="ECO:0000256" key="4">
    <source>
        <dbReference type="PIRSR" id="PIRSR606823-2"/>
    </source>
</evidence>
<evidence type="ECO:0000256" key="5">
    <source>
        <dbReference type="RuleBase" id="RU366019"/>
    </source>
</evidence>
<feature type="binding site" evidence="4">
    <location>
        <position position="34"/>
    </location>
    <ligand>
        <name>Zn(2+)</name>
        <dbReference type="ChEBI" id="CHEBI:29105"/>
    </ligand>
</feature>
<evidence type="ECO:0000256" key="3">
    <source>
        <dbReference type="PIRSR" id="PIRSR606823-1"/>
    </source>
</evidence>
<dbReference type="GO" id="GO:0016020">
    <property type="term" value="C:membrane"/>
    <property type="evidence" value="ECO:0007669"/>
    <property type="project" value="GOC"/>
</dbReference>
<reference evidence="8" key="1">
    <citation type="submission" date="2021-01" db="EMBL/GenBank/DDBJ databases">
        <authorList>
            <person name="Corre E."/>
            <person name="Pelletier E."/>
            <person name="Niang G."/>
            <person name="Scheremetjew M."/>
            <person name="Finn R."/>
            <person name="Kale V."/>
            <person name="Holt S."/>
            <person name="Cochrane G."/>
            <person name="Meng A."/>
            <person name="Brown T."/>
            <person name="Cohen L."/>
        </authorList>
    </citation>
    <scope>NUCLEOTIDE SEQUENCE</scope>
    <source>
        <strain evidence="8">B650</strain>
    </source>
</reference>
<dbReference type="EC" id="3.5.1.23" evidence="5"/>
<dbReference type="InterPro" id="IPR031331">
    <property type="entry name" value="NEUT/ALK_ceramidase_C"/>
</dbReference>
<dbReference type="Pfam" id="PF04734">
    <property type="entry name" value="Ceramidase_alk"/>
    <property type="match status" value="1"/>
</dbReference>
<dbReference type="GO" id="GO:0005576">
    <property type="term" value="C:extracellular region"/>
    <property type="evidence" value="ECO:0007669"/>
    <property type="project" value="TreeGrafter"/>
</dbReference>
<feature type="binding site" evidence="4">
    <location>
        <position position="145"/>
    </location>
    <ligand>
        <name>Zn(2+)</name>
        <dbReference type="ChEBI" id="CHEBI:29105"/>
    </ligand>
</feature>
<dbReference type="PANTHER" id="PTHR12670:SF1">
    <property type="entry name" value="NEUTRAL CERAMIDASE"/>
    <property type="match status" value="1"/>
</dbReference>